<protein>
    <submittedName>
        <fullName evidence="1">Uncharacterized protein</fullName>
    </submittedName>
</protein>
<dbReference type="EMBL" id="LVKB01000294">
    <property type="protein sequence ID" value="ORD95475.1"/>
    <property type="molecule type" value="Genomic_DNA"/>
</dbReference>
<gene>
    <name evidence="1" type="ORF">HERIO_2468</name>
</gene>
<dbReference type="AlphaFoldDB" id="A0A1X0Q6T6"/>
<evidence type="ECO:0000313" key="2">
    <source>
        <dbReference type="Proteomes" id="UP000192356"/>
    </source>
</evidence>
<sequence>MNKKNNLNFQLKKCEENDLVDLLLQSVDYISDKDSFCELARVNDKYYKIVVDDVIVSMLCGLNYKESLKVFTKSTRMKLKKHNLSEDSILIFNSSLCEVPKKLVKEFYKKCVGFNNYLFICRSVDISELNEDFKIPEDYKCYLTKNRFLPIEYYEHSLIKYFLFNFSVSNINYSVFKLTSDQFKEFFTN</sequence>
<name>A0A1X0Q6T6_9MICR</name>
<keyword evidence="2" id="KW-1185">Reference proteome</keyword>
<organism evidence="1 2">
    <name type="scientific">Hepatospora eriocheir</name>
    <dbReference type="NCBI Taxonomy" id="1081669"/>
    <lineage>
        <taxon>Eukaryota</taxon>
        <taxon>Fungi</taxon>
        <taxon>Fungi incertae sedis</taxon>
        <taxon>Microsporidia</taxon>
        <taxon>Hepatosporidae</taxon>
        <taxon>Hepatospora</taxon>
    </lineage>
</organism>
<dbReference type="VEuPathDB" id="MicrosporidiaDB:HERIO_2468"/>
<evidence type="ECO:0000313" key="1">
    <source>
        <dbReference type="EMBL" id="ORD95475.1"/>
    </source>
</evidence>
<accession>A0A1X0Q6T6</accession>
<proteinExistence type="predicted"/>
<dbReference type="Proteomes" id="UP000192356">
    <property type="component" value="Unassembled WGS sequence"/>
</dbReference>
<comment type="caution">
    <text evidence="1">The sequence shown here is derived from an EMBL/GenBank/DDBJ whole genome shotgun (WGS) entry which is preliminary data.</text>
</comment>
<dbReference type="VEuPathDB" id="MicrosporidiaDB:A0H76_643"/>
<reference evidence="1 2" key="1">
    <citation type="journal article" date="2017" name="Environ. Microbiol.">
        <title>Decay of the glycolytic pathway and adaptation to intranuclear parasitism within Enterocytozoonidae microsporidia.</title>
        <authorList>
            <person name="Wiredu Boakye D."/>
            <person name="Jaroenlak P."/>
            <person name="Prachumwat A."/>
            <person name="Williams T.A."/>
            <person name="Bateman K.S."/>
            <person name="Itsathitphaisarn O."/>
            <person name="Sritunyalucksana K."/>
            <person name="Paszkiewicz K.H."/>
            <person name="Moore K.A."/>
            <person name="Stentiford G.D."/>
            <person name="Williams B.A."/>
        </authorList>
    </citation>
    <scope>NUCLEOTIDE SEQUENCE [LARGE SCALE GENOMIC DNA]</scope>
    <source>
        <strain evidence="1 2">GB1</strain>
    </source>
</reference>